<dbReference type="PANTHER" id="PTHR43708:SF8">
    <property type="entry name" value="OXIDOREDUCTASE"/>
    <property type="match status" value="1"/>
</dbReference>
<dbReference type="Proteomes" id="UP000317909">
    <property type="component" value="Chromosome"/>
</dbReference>
<name>A0A517TYE0_9BACT</name>
<feature type="domain" description="GFO/IDH/MocA-like oxidoreductase" evidence="2">
    <location>
        <begin position="137"/>
        <end position="253"/>
    </location>
</feature>
<feature type="domain" description="Gfo/Idh/MocA-like oxidoreductase N-terminal" evidence="1">
    <location>
        <begin position="5"/>
        <end position="124"/>
    </location>
</feature>
<dbReference type="EMBL" id="CP036339">
    <property type="protein sequence ID" value="QDT73386.1"/>
    <property type="molecule type" value="Genomic_DNA"/>
</dbReference>
<protein>
    <submittedName>
        <fullName evidence="3">Inositol 2-dehydrogenase</fullName>
        <ecNumber evidence="3">1.1.1.18</ecNumber>
    </submittedName>
</protein>
<dbReference type="RefSeq" id="WP_145432985.1">
    <property type="nucleotide sequence ID" value="NZ_CP036339.1"/>
</dbReference>
<gene>
    <name evidence="3" type="primary">idhA_1</name>
    <name evidence="3" type="ORF">I41_25750</name>
</gene>
<proteinExistence type="predicted"/>
<dbReference type="InterPro" id="IPR051317">
    <property type="entry name" value="Gfo/Idh/MocA_oxidoreduct"/>
</dbReference>
<dbReference type="Gene3D" id="3.30.360.10">
    <property type="entry name" value="Dihydrodipicolinate Reductase, domain 2"/>
    <property type="match status" value="1"/>
</dbReference>
<dbReference type="EC" id="1.1.1.18" evidence="3"/>
<sequence>MHKRFKYGVYGLGRIGKVHGAIVQEQGHQIVALGDDEQAAVAAAKEELKAGDVKTFNDPAHMAQEMVGVIDAVIIASHTKNHANDALPFVQSRIPIYLEKPLTDDLQEGFAFVEAIGQDPHQIQIGLQRRYDPALLHTKKLIKAGIVGEIREIRCVLRDQFPPPSTYSSRGLIIDMGIHVADEAIVLLDEFPNEVWASVYHTRAYDSPIDEGGDTAFVTFTTPSQVLGRLDLSRTHASGYNNETYIIGSEGTIHTGRFAGYPGPIHVEAWRPDGTLHPDSKIFEMAYPKGKYPEFLPRFDHAYRLAHQQFRAKIESGTAFAVTQNEVLDAQVFVEAAHRSAEHGGVHYRLQRVGNLREYREACIANGLIDSD</sequence>
<dbReference type="InterPro" id="IPR000683">
    <property type="entry name" value="Gfo/Idh/MocA-like_OxRdtase_N"/>
</dbReference>
<dbReference type="InterPro" id="IPR055170">
    <property type="entry name" value="GFO_IDH_MocA-like_dom"/>
</dbReference>
<dbReference type="OrthoDB" id="9815825at2"/>
<dbReference type="SUPFAM" id="SSF51735">
    <property type="entry name" value="NAD(P)-binding Rossmann-fold domains"/>
    <property type="match status" value="1"/>
</dbReference>
<evidence type="ECO:0000313" key="4">
    <source>
        <dbReference type="Proteomes" id="UP000317909"/>
    </source>
</evidence>
<organism evidence="3 4">
    <name type="scientific">Lacipirellula limnantheis</name>
    <dbReference type="NCBI Taxonomy" id="2528024"/>
    <lineage>
        <taxon>Bacteria</taxon>
        <taxon>Pseudomonadati</taxon>
        <taxon>Planctomycetota</taxon>
        <taxon>Planctomycetia</taxon>
        <taxon>Pirellulales</taxon>
        <taxon>Lacipirellulaceae</taxon>
        <taxon>Lacipirellula</taxon>
    </lineage>
</organism>
<dbReference type="Pfam" id="PF01408">
    <property type="entry name" value="GFO_IDH_MocA"/>
    <property type="match status" value="1"/>
</dbReference>
<keyword evidence="3" id="KW-0560">Oxidoreductase</keyword>
<dbReference type="SUPFAM" id="SSF55347">
    <property type="entry name" value="Glyceraldehyde-3-phosphate dehydrogenase-like, C-terminal domain"/>
    <property type="match status" value="1"/>
</dbReference>
<dbReference type="AlphaFoldDB" id="A0A517TYE0"/>
<evidence type="ECO:0000313" key="3">
    <source>
        <dbReference type="EMBL" id="QDT73386.1"/>
    </source>
</evidence>
<reference evidence="3 4" key="1">
    <citation type="submission" date="2019-02" db="EMBL/GenBank/DDBJ databases">
        <title>Deep-cultivation of Planctomycetes and their phenomic and genomic characterization uncovers novel biology.</title>
        <authorList>
            <person name="Wiegand S."/>
            <person name="Jogler M."/>
            <person name="Boedeker C."/>
            <person name="Pinto D."/>
            <person name="Vollmers J."/>
            <person name="Rivas-Marin E."/>
            <person name="Kohn T."/>
            <person name="Peeters S.H."/>
            <person name="Heuer A."/>
            <person name="Rast P."/>
            <person name="Oberbeckmann S."/>
            <person name="Bunk B."/>
            <person name="Jeske O."/>
            <person name="Meyerdierks A."/>
            <person name="Storesund J.E."/>
            <person name="Kallscheuer N."/>
            <person name="Luecker S."/>
            <person name="Lage O.M."/>
            <person name="Pohl T."/>
            <person name="Merkel B.J."/>
            <person name="Hornburger P."/>
            <person name="Mueller R.-W."/>
            <person name="Bruemmer F."/>
            <person name="Labrenz M."/>
            <person name="Spormann A.M."/>
            <person name="Op den Camp H."/>
            <person name="Overmann J."/>
            <person name="Amann R."/>
            <person name="Jetten M.S.M."/>
            <person name="Mascher T."/>
            <person name="Medema M.H."/>
            <person name="Devos D.P."/>
            <person name="Kaster A.-K."/>
            <person name="Ovreas L."/>
            <person name="Rohde M."/>
            <person name="Galperin M.Y."/>
            <person name="Jogler C."/>
        </authorList>
    </citation>
    <scope>NUCLEOTIDE SEQUENCE [LARGE SCALE GENOMIC DNA]</scope>
    <source>
        <strain evidence="3 4">I41</strain>
    </source>
</reference>
<accession>A0A517TYE0</accession>
<dbReference type="GO" id="GO:0000166">
    <property type="term" value="F:nucleotide binding"/>
    <property type="evidence" value="ECO:0007669"/>
    <property type="project" value="InterPro"/>
</dbReference>
<dbReference type="InterPro" id="IPR036291">
    <property type="entry name" value="NAD(P)-bd_dom_sf"/>
</dbReference>
<dbReference type="Pfam" id="PF22725">
    <property type="entry name" value="GFO_IDH_MocA_C3"/>
    <property type="match status" value="1"/>
</dbReference>
<keyword evidence="4" id="KW-1185">Reference proteome</keyword>
<evidence type="ECO:0000259" key="1">
    <source>
        <dbReference type="Pfam" id="PF01408"/>
    </source>
</evidence>
<dbReference type="Gene3D" id="3.40.50.720">
    <property type="entry name" value="NAD(P)-binding Rossmann-like Domain"/>
    <property type="match status" value="1"/>
</dbReference>
<dbReference type="PANTHER" id="PTHR43708">
    <property type="entry name" value="CONSERVED EXPRESSED OXIDOREDUCTASE (EUROFUNG)"/>
    <property type="match status" value="1"/>
</dbReference>
<evidence type="ECO:0000259" key="2">
    <source>
        <dbReference type="Pfam" id="PF22725"/>
    </source>
</evidence>
<dbReference type="KEGG" id="llh:I41_25750"/>
<dbReference type="GO" id="GO:0050112">
    <property type="term" value="F:inositol 2-dehydrogenase (NAD+) activity"/>
    <property type="evidence" value="ECO:0007669"/>
    <property type="project" value="UniProtKB-EC"/>
</dbReference>